<proteinExistence type="predicted"/>
<gene>
    <name evidence="2" type="ordered locus">Snas_6273</name>
</gene>
<dbReference type="HOGENOM" id="CLU_2481805_0_0_11"/>
<accession>D3Q408</accession>
<dbReference type="OrthoDB" id="3852298at2"/>
<evidence type="ECO:0000313" key="2">
    <source>
        <dbReference type="EMBL" id="ADD45893.1"/>
    </source>
</evidence>
<dbReference type="AlphaFoldDB" id="D3Q408"/>
<organism evidence="2 3">
    <name type="scientific">Stackebrandtia nassauensis (strain DSM 44728 / CIP 108903 / NRRL B-16338 / NBRC 102104 / LLR-40K-21)</name>
    <dbReference type="NCBI Taxonomy" id="446470"/>
    <lineage>
        <taxon>Bacteria</taxon>
        <taxon>Bacillati</taxon>
        <taxon>Actinomycetota</taxon>
        <taxon>Actinomycetes</taxon>
        <taxon>Glycomycetales</taxon>
        <taxon>Glycomycetaceae</taxon>
        <taxon>Stackebrandtia</taxon>
    </lineage>
</organism>
<dbReference type="EMBL" id="CP001778">
    <property type="protein sequence ID" value="ADD45893.1"/>
    <property type="molecule type" value="Genomic_DNA"/>
</dbReference>
<dbReference type="KEGG" id="sna:Snas_6273"/>
<feature type="region of interest" description="Disordered" evidence="1">
    <location>
        <begin position="1"/>
        <end position="31"/>
    </location>
</feature>
<reference evidence="2 3" key="1">
    <citation type="journal article" date="2009" name="Stand. Genomic Sci.">
        <title>Complete genome sequence of Stackebrandtia nassauensis type strain (LLR-40K-21).</title>
        <authorList>
            <person name="Munk C."/>
            <person name="Lapidus A."/>
            <person name="Copeland A."/>
            <person name="Jando M."/>
            <person name="Mayilraj S."/>
            <person name="Glavina Del Rio T."/>
            <person name="Nolan M."/>
            <person name="Chen F."/>
            <person name="Lucas S."/>
            <person name="Tice H."/>
            <person name="Cheng J.F."/>
            <person name="Han C."/>
            <person name="Detter J.C."/>
            <person name="Bruce D."/>
            <person name="Goodwin L."/>
            <person name="Chain P."/>
            <person name="Pitluck S."/>
            <person name="Goker M."/>
            <person name="Ovchinikova G."/>
            <person name="Pati A."/>
            <person name="Ivanova N."/>
            <person name="Mavromatis K."/>
            <person name="Chen A."/>
            <person name="Palaniappan K."/>
            <person name="Land M."/>
            <person name="Hauser L."/>
            <person name="Chang Y.J."/>
            <person name="Jeffries C.D."/>
            <person name="Bristow J."/>
            <person name="Eisen J.A."/>
            <person name="Markowitz V."/>
            <person name="Hugenholtz P."/>
            <person name="Kyrpides N.C."/>
            <person name="Klenk H.P."/>
        </authorList>
    </citation>
    <scope>NUCLEOTIDE SEQUENCE [LARGE SCALE GENOMIC DNA]</scope>
    <source>
        <strain evidence="3">DSM 44728 / CIP 108903 / NRRL B-16338 / NBRC 102104 / LLR-40K-21</strain>
    </source>
</reference>
<keyword evidence="3" id="KW-1185">Reference proteome</keyword>
<evidence type="ECO:0000256" key="1">
    <source>
        <dbReference type="SAM" id="MobiDB-lite"/>
    </source>
</evidence>
<dbReference type="RefSeq" id="WP_013021464.1">
    <property type="nucleotide sequence ID" value="NC_013947.1"/>
</dbReference>
<sequence length="87" mass="9935">MSVEEYPPRSAERELQTAADHFDRKKHPGLHEPDVLKAADKLLYDIYQAGKRSGIAPADWEWVTDLPRVCLLLTHSKKRSTNKGLHT</sequence>
<name>D3Q408_STANL</name>
<protein>
    <submittedName>
        <fullName evidence="2">Uncharacterized protein</fullName>
    </submittedName>
</protein>
<evidence type="ECO:0000313" key="3">
    <source>
        <dbReference type="Proteomes" id="UP000000844"/>
    </source>
</evidence>
<dbReference type="Proteomes" id="UP000000844">
    <property type="component" value="Chromosome"/>
</dbReference>